<dbReference type="Pfam" id="PF21806">
    <property type="entry name" value="DUF6879"/>
    <property type="match status" value="1"/>
</dbReference>
<feature type="domain" description="DUF6879" evidence="1">
    <location>
        <begin position="23"/>
        <end position="191"/>
    </location>
</feature>
<accession>A0A1H3GPT7</accession>
<dbReference type="Proteomes" id="UP000199515">
    <property type="component" value="Unassembled WGS sequence"/>
</dbReference>
<protein>
    <recommendedName>
        <fullName evidence="1">DUF6879 domain-containing protein</fullName>
    </recommendedName>
</protein>
<dbReference type="STRING" id="589385.SAMN05421504_104341"/>
<gene>
    <name evidence="2" type="ORF">SAMN05421504_104341</name>
</gene>
<proteinExistence type="predicted"/>
<sequence>MKVNFPPPAAVVDDYVDRPAFREEFWKATERLRTRTVKVEWGQTFQEPGNPSWEAFAAGDFRKAIHLIEQNRQDHIRQQRVFDDTGTPFYRIRVIRFPLSDYLKWELAHFRLNAELGERIFLAESARIADIELEGGLDDFTLFDEFLMLATEYTEDGVFKGAHIVRDQRYLSQVSDLADKLLDRSLPYEEFPLEKYVPELEG</sequence>
<dbReference type="OrthoDB" id="3436275at2"/>
<name>A0A1H3GPT7_9PSEU</name>
<keyword evidence="3" id="KW-1185">Reference proteome</keyword>
<dbReference type="EMBL" id="FNON01000004">
    <property type="protein sequence ID" value="SDY04985.1"/>
    <property type="molecule type" value="Genomic_DNA"/>
</dbReference>
<evidence type="ECO:0000313" key="2">
    <source>
        <dbReference type="EMBL" id="SDY04985.1"/>
    </source>
</evidence>
<dbReference type="AlphaFoldDB" id="A0A1H3GPT7"/>
<dbReference type="InterPro" id="IPR049244">
    <property type="entry name" value="DUF6879"/>
</dbReference>
<organism evidence="2 3">
    <name type="scientific">Amycolatopsis xylanica</name>
    <dbReference type="NCBI Taxonomy" id="589385"/>
    <lineage>
        <taxon>Bacteria</taxon>
        <taxon>Bacillati</taxon>
        <taxon>Actinomycetota</taxon>
        <taxon>Actinomycetes</taxon>
        <taxon>Pseudonocardiales</taxon>
        <taxon>Pseudonocardiaceae</taxon>
        <taxon>Amycolatopsis</taxon>
    </lineage>
</organism>
<evidence type="ECO:0000259" key="1">
    <source>
        <dbReference type="Pfam" id="PF21806"/>
    </source>
</evidence>
<dbReference type="RefSeq" id="WP_091291152.1">
    <property type="nucleotide sequence ID" value="NZ_FNON01000004.1"/>
</dbReference>
<reference evidence="2 3" key="1">
    <citation type="submission" date="2016-10" db="EMBL/GenBank/DDBJ databases">
        <authorList>
            <person name="de Groot N.N."/>
        </authorList>
    </citation>
    <scope>NUCLEOTIDE SEQUENCE [LARGE SCALE GENOMIC DNA]</scope>
    <source>
        <strain evidence="2 3">CPCC 202699</strain>
    </source>
</reference>
<evidence type="ECO:0000313" key="3">
    <source>
        <dbReference type="Proteomes" id="UP000199515"/>
    </source>
</evidence>